<sequence>MEYRYTKEVAGKIYPEPYKDHSFLFRLADLLEKKGYSQRQIARIIDVNHPFINKMANGKIEELPLGHALKLCIELECTLNDLLPIVKLNQQEEKA</sequence>
<reference evidence="2" key="1">
    <citation type="submission" date="2017-05" db="EMBL/GenBank/DDBJ databases">
        <authorList>
            <person name="Varghese N."/>
            <person name="Submissions S."/>
        </authorList>
    </citation>
    <scope>NUCLEOTIDE SEQUENCE</scope>
    <source>
        <strain evidence="2">DSM 45262</strain>
    </source>
</reference>
<dbReference type="SMART" id="SM00530">
    <property type="entry name" value="HTH_XRE"/>
    <property type="match status" value="1"/>
</dbReference>
<dbReference type="Gene3D" id="1.10.260.40">
    <property type="entry name" value="lambda repressor-like DNA-binding domains"/>
    <property type="match status" value="1"/>
</dbReference>
<dbReference type="PROSITE" id="PS50943">
    <property type="entry name" value="HTH_CROC1"/>
    <property type="match status" value="1"/>
</dbReference>
<dbReference type="InterPro" id="IPR001387">
    <property type="entry name" value="Cro/C1-type_HTH"/>
</dbReference>
<dbReference type="SUPFAM" id="SSF47413">
    <property type="entry name" value="lambda repressor-like DNA-binding domains"/>
    <property type="match status" value="1"/>
</dbReference>
<dbReference type="Pfam" id="PF13443">
    <property type="entry name" value="HTH_26"/>
    <property type="match status" value="1"/>
</dbReference>
<organism evidence="2 3">
    <name type="scientific">Laceyella tengchongensis</name>
    <dbReference type="NCBI Taxonomy" id="574699"/>
    <lineage>
        <taxon>Bacteria</taxon>
        <taxon>Bacillati</taxon>
        <taxon>Bacillota</taxon>
        <taxon>Bacilli</taxon>
        <taxon>Bacillales</taxon>
        <taxon>Thermoactinomycetaceae</taxon>
        <taxon>Laceyella</taxon>
    </lineage>
</organism>
<evidence type="ECO:0000313" key="2">
    <source>
        <dbReference type="EMBL" id="SMP21242.1"/>
    </source>
</evidence>
<comment type="caution">
    <text evidence="2">The sequence shown here is derived from an EMBL/GenBank/DDBJ whole genome shotgun (WGS) entry which is preliminary data.</text>
</comment>
<protein>
    <submittedName>
        <fullName evidence="2">DNA-binding transcriptional regulator, XRE family</fullName>
    </submittedName>
</protein>
<feature type="domain" description="HTH cro/C1-type" evidence="1">
    <location>
        <begin position="27"/>
        <end position="82"/>
    </location>
</feature>
<dbReference type="GO" id="GO:0003677">
    <property type="term" value="F:DNA binding"/>
    <property type="evidence" value="ECO:0007669"/>
    <property type="project" value="UniProtKB-KW"/>
</dbReference>
<dbReference type="Proteomes" id="UP001157946">
    <property type="component" value="Unassembled WGS sequence"/>
</dbReference>
<evidence type="ECO:0000259" key="1">
    <source>
        <dbReference type="PROSITE" id="PS50943"/>
    </source>
</evidence>
<dbReference type="EMBL" id="FXTU01000003">
    <property type="protein sequence ID" value="SMP21242.1"/>
    <property type="molecule type" value="Genomic_DNA"/>
</dbReference>
<name>A0AA45WPL2_9BACL</name>
<dbReference type="CDD" id="cd00093">
    <property type="entry name" value="HTH_XRE"/>
    <property type="match status" value="1"/>
</dbReference>
<gene>
    <name evidence="2" type="ORF">SAMN06265361_103496</name>
</gene>
<keyword evidence="2" id="KW-0238">DNA-binding</keyword>
<dbReference type="AlphaFoldDB" id="A0AA45WPL2"/>
<dbReference type="RefSeq" id="WP_022736252.1">
    <property type="nucleotide sequence ID" value="NZ_FXTU01000003.1"/>
</dbReference>
<evidence type="ECO:0000313" key="3">
    <source>
        <dbReference type="Proteomes" id="UP001157946"/>
    </source>
</evidence>
<keyword evidence="3" id="KW-1185">Reference proteome</keyword>
<accession>A0AA45WPL2</accession>
<dbReference type="InterPro" id="IPR010982">
    <property type="entry name" value="Lambda_DNA-bd_dom_sf"/>
</dbReference>
<proteinExistence type="predicted"/>